<evidence type="ECO:0000256" key="1">
    <source>
        <dbReference type="SAM" id="Phobius"/>
    </source>
</evidence>
<keyword evidence="1" id="KW-0812">Transmembrane</keyword>
<keyword evidence="1" id="KW-1133">Transmembrane helix</keyword>
<feature type="transmembrane region" description="Helical" evidence="1">
    <location>
        <begin position="7"/>
        <end position="26"/>
    </location>
</feature>
<feature type="transmembrane region" description="Helical" evidence="1">
    <location>
        <begin position="110"/>
        <end position="129"/>
    </location>
</feature>
<protein>
    <submittedName>
        <fullName evidence="2">Uncharacterized protein</fullName>
    </submittedName>
</protein>
<proteinExistence type="predicted"/>
<feature type="transmembrane region" description="Helical" evidence="1">
    <location>
        <begin position="32"/>
        <end position="58"/>
    </location>
</feature>
<feature type="transmembrane region" description="Helical" evidence="1">
    <location>
        <begin position="149"/>
        <end position="169"/>
    </location>
</feature>
<accession>A0A6C0DID1</accession>
<organism evidence="2">
    <name type="scientific">viral metagenome</name>
    <dbReference type="NCBI Taxonomy" id="1070528"/>
    <lineage>
        <taxon>unclassified sequences</taxon>
        <taxon>metagenomes</taxon>
        <taxon>organismal metagenomes</taxon>
    </lineage>
</organism>
<name>A0A6C0DID1_9ZZZZ</name>
<dbReference type="AlphaFoldDB" id="A0A6C0DID1"/>
<feature type="transmembrane region" description="Helical" evidence="1">
    <location>
        <begin position="70"/>
        <end position="95"/>
    </location>
</feature>
<keyword evidence="1" id="KW-0472">Membrane</keyword>
<dbReference type="EMBL" id="MN739620">
    <property type="protein sequence ID" value="QHT16323.1"/>
    <property type="molecule type" value="Genomic_DNA"/>
</dbReference>
<sequence length="176" mass="19603">MANWYSVIYKAFIFASVISFIIYNFTSGNVSLGAMISGLEVLGLSIIMILYIILYNVLQTTQNSGFFQSVLAILNACGPFILMLASLSVILYLVITYKNNILLGHVSNSYYTFSNIAILFILLQVYIIYNNVNTTKFEITKKISNVTSITLYLFGVITTISSITLFTILKNYSADG</sequence>
<reference evidence="2" key="1">
    <citation type="journal article" date="2020" name="Nature">
        <title>Giant virus diversity and host interactions through global metagenomics.</title>
        <authorList>
            <person name="Schulz F."/>
            <person name="Roux S."/>
            <person name="Paez-Espino D."/>
            <person name="Jungbluth S."/>
            <person name="Walsh D.A."/>
            <person name="Denef V.J."/>
            <person name="McMahon K.D."/>
            <person name="Konstantinidis K.T."/>
            <person name="Eloe-Fadrosh E.A."/>
            <person name="Kyrpides N.C."/>
            <person name="Woyke T."/>
        </authorList>
    </citation>
    <scope>NUCLEOTIDE SEQUENCE</scope>
    <source>
        <strain evidence="2">GVMAG-M-3300023174-182</strain>
    </source>
</reference>
<evidence type="ECO:0000313" key="2">
    <source>
        <dbReference type="EMBL" id="QHT16323.1"/>
    </source>
</evidence>